<dbReference type="Proteomes" id="UP001596977">
    <property type="component" value="Unassembled WGS sequence"/>
</dbReference>
<dbReference type="InterPro" id="IPR051934">
    <property type="entry name" value="Phage_Tail_Fiber_Structural"/>
</dbReference>
<accession>A0ABW3HEK3</accession>
<proteinExistence type="predicted"/>
<sequence>MAIELADAVGSVAAGGDVADSDKIFGIEGTTLRTWLASAMATYIIAKIVDSAPSTLDTLNELAAALGDDPNFATTMTSALAGKQPLDSDLTAIAAIAANGLIARTGSGTAAARSIAAGSAKISVSNGDGASGNPTIDLGSVASTDMSDSAVLVRIVSPPASAGATGAAGQIAFDSSYFYVCTATNTWLRAPIATW</sequence>
<dbReference type="RefSeq" id="WP_264945923.1">
    <property type="nucleotide sequence ID" value="NZ_JAPDRA010000010.1"/>
</dbReference>
<gene>
    <name evidence="1" type="ORF">ACFQ1E_17265</name>
</gene>
<evidence type="ECO:0000313" key="1">
    <source>
        <dbReference type="EMBL" id="MFD0948096.1"/>
    </source>
</evidence>
<keyword evidence="2" id="KW-1185">Reference proteome</keyword>
<comment type="caution">
    <text evidence="1">The sequence shown here is derived from an EMBL/GenBank/DDBJ whole genome shotgun (WGS) entry which is preliminary data.</text>
</comment>
<protein>
    <submittedName>
        <fullName evidence="1">Uncharacterized protein</fullName>
    </submittedName>
</protein>
<name>A0ABW3HEK3_9SPHN</name>
<dbReference type="PANTHER" id="PTHR35191">
    <property type="entry name" value="PROPHAGE SIDE TAIL FIBER PROTEIN HOMOLOG STFQ-RELATED"/>
    <property type="match status" value="1"/>
</dbReference>
<dbReference type="EMBL" id="JBHTJG010000010">
    <property type="protein sequence ID" value="MFD0948096.1"/>
    <property type="molecule type" value="Genomic_DNA"/>
</dbReference>
<evidence type="ECO:0000313" key="2">
    <source>
        <dbReference type="Proteomes" id="UP001596977"/>
    </source>
</evidence>
<reference evidence="2" key="1">
    <citation type="journal article" date="2019" name="Int. J. Syst. Evol. Microbiol.">
        <title>The Global Catalogue of Microorganisms (GCM) 10K type strain sequencing project: providing services to taxonomists for standard genome sequencing and annotation.</title>
        <authorList>
            <consortium name="The Broad Institute Genomics Platform"/>
            <consortium name="The Broad Institute Genome Sequencing Center for Infectious Disease"/>
            <person name="Wu L."/>
            <person name="Ma J."/>
        </authorList>
    </citation>
    <scope>NUCLEOTIDE SEQUENCE [LARGE SCALE GENOMIC DNA]</scope>
    <source>
        <strain evidence="2">CCUG 62982</strain>
    </source>
</reference>
<organism evidence="1 2">
    <name type="scientific">Sphingomonas canadensis</name>
    <dbReference type="NCBI Taxonomy" id="1219257"/>
    <lineage>
        <taxon>Bacteria</taxon>
        <taxon>Pseudomonadati</taxon>
        <taxon>Pseudomonadota</taxon>
        <taxon>Alphaproteobacteria</taxon>
        <taxon>Sphingomonadales</taxon>
        <taxon>Sphingomonadaceae</taxon>
        <taxon>Sphingomonas</taxon>
    </lineage>
</organism>
<dbReference type="PANTHER" id="PTHR35191:SF1">
    <property type="entry name" value="PROPHAGE SIDE TAIL FIBER PROTEIN HOMOLOG STFQ-RELATED"/>
    <property type="match status" value="1"/>
</dbReference>